<dbReference type="RefSeq" id="WP_105940890.1">
    <property type="nucleotide sequence ID" value="NZ_CP027433.1"/>
</dbReference>
<sequence>MNDDDAPQQTWRARRPVGRGLAAGELQLTRTHVVFEPKGLAARVDGLRFSVAVKHLVAAGTVPGSGGWFARKIDRLCLTLGDGSQWEFVVDDLPGAVEAIQGRLAQPGR</sequence>
<evidence type="ECO:0000313" key="1">
    <source>
        <dbReference type="EMBL" id="AVL99153.1"/>
    </source>
</evidence>
<proteinExistence type="predicted"/>
<dbReference type="KEGG" id="git:C6V83_01430"/>
<dbReference type="AlphaFoldDB" id="A0A2S0KBX6"/>
<name>A0A2S0KBX6_9ACTN</name>
<accession>A0A2S0KBX6</accession>
<organism evidence="1 2">
    <name type="scientific">Gordonia iterans</name>
    <dbReference type="NCBI Taxonomy" id="1004901"/>
    <lineage>
        <taxon>Bacteria</taxon>
        <taxon>Bacillati</taxon>
        <taxon>Actinomycetota</taxon>
        <taxon>Actinomycetes</taxon>
        <taxon>Mycobacteriales</taxon>
        <taxon>Gordoniaceae</taxon>
        <taxon>Gordonia</taxon>
    </lineage>
</organism>
<gene>
    <name evidence="1" type="ORF">C6V83_01430</name>
</gene>
<reference evidence="1 2" key="1">
    <citation type="submission" date="2018-03" db="EMBL/GenBank/DDBJ databases">
        <title>Characteristics and genome of n-alkane degrading marine bacteria Gordonia iterans isolated from crude oil contaminated in Tae-an, South Korea.</title>
        <authorList>
            <person name="Lee S.-S."/>
            <person name="Kim H."/>
        </authorList>
    </citation>
    <scope>NUCLEOTIDE SEQUENCE [LARGE SCALE GENOMIC DNA]</scope>
    <source>
        <strain evidence="1 2">Co17</strain>
    </source>
</reference>
<dbReference type="Proteomes" id="UP000239814">
    <property type="component" value="Chromosome"/>
</dbReference>
<keyword evidence="2" id="KW-1185">Reference proteome</keyword>
<protein>
    <recommendedName>
        <fullName evidence="3">GRAM domain-containing protein</fullName>
    </recommendedName>
</protein>
<dbReference type="OrthoDB" id="4773999at2"/>
<evidence type="ECO:0008006" key="3">
    <source>
        <dbReference type="Google" id="ProtNLM"/>
    </source>
</evidence>
<dbReference type="EMBL" id="CP027433">
    <property type="protein sequence ID" value="AVL99153.1"/>
    <property type="molecule type" value="Genomic_DNA"/>
</dbReference>
<evidence type="ECO:0000313" key="2">
    <source>
        <dbReference type="Proteomes" id="UP000239814"/>
    </source>
</evidence>